<dbReference type="GO" id="GO:0006508">
    <property type="term" value="P:proteolysis"/>
    <property type="evidence" value="ECO:0007669"/>
    <property type="project" value="UniProtKB-KW"/>
</dbReference>
<dbReference type="PANTHER" id="PTHR33695:SF1">
    <property type="entry name" value="LIPOPROTEIN SIGNAL PEPTIDASE"/>
    <property type="match status" value="1"/>
</dbReference>
<evidence type="ECO:0000256" key="9">
    <source>
        <dbReference type="HAMAP-Rule" id="MF_00161"/>
    </source>
</evidence>
<comment type="function">
    <text evidence="9">This protein specifically catalyzes the removal of signal peptides from prolipoproteins.</text>
</comment>
<feature type="active site" evidence="9">
    <location>
        <position position="129"/>
    </location>
</feature>
<keyword evidence="2 9" id="KW-1003">Cell membrane</keyword>
<dbReference type="NCBIfam" id="TIGR00077">
    <property type="entry name" value="lspA"/>
    <property type="match status" value="1"/>
</dbReference>
<feature type="active site" evidence="9">
    <location>
        <position position="143"/>
    </location>
</feature>
<evidence type="ECO:0000256" key="8">
    <source>
        <dbReference type="ARBA" id="ARBA00023136"/>
    </source>
</evidence>
<dbReference type="HAMAP" id="MF_00161">
    <property type="entry name" value="LspA"/>
    <property type="match status" value="1"/>
</dbReference>
<dbReference type="Pfam" id="PF01252">
    <property type="entry name" value="Peptidase_A8"/>
    <property type="match status" value="1"/>
</dbReference>
<protein>
    <recommendedName>
        <fullName evidence="9">Lipoprotein signal peptidase</fullName>
        <ecNumber evidence="9">3.4.23.36</ecNumber>
    </recommendedName>
    <alternativeName>
        <fullName evidence="9">Prolipoprotein signal peptidase</fullName>
    </alternativeName>
    <alternativeName>
        <fullName evidence="9">Signal peptidase II</fullName>
        <shortName evidence="9">SPase II</shortName>
    </alternativeName>
</protein>
<keyword evidence="4 9" id="KW-0812">Transmembrane</keyword>
<dbReference type="GO" id="GO:0005886">
    <property type="term" value="C:plasma membrane"/>
    <property type="evidence" value="ECO:0007669"/>
    <property type="project" value="UniProtKB-SubCell"/>
</dbReference>
<evidence type="ECO:0000256" key="6">
    <source>
        <dbReference type="ARBA" id="ARBA00022801"/>
    </source>
</evidence>
<accession>A0AAJ5ZE33</accession>
<keyword evidence="8 9" id="KW-0472">Membrane</keyword>
<comment type="caution">
    <text evidence="9">Lacks conserved residue(s) required for the propagation of feature annotation.</text>
</comment>
<reference evidence="13" key="3">
    <citation type="submission" date="2023-06" db="EMBL/GenBank/DDBJ databases">
        <title>Pangenomics reveal diversification of enzyme families and niche specialization in globally abundant SAR202 bacteria.</title>
        <authorList>
            <person name="Saw J.H.W."/>
        </authorList>
    </citation>
    <scope>NUCLEOTIDE SEQUENCE [LARGE SCALE GENOMIC DNA]</scope>
    <source>
        <strain evidence="13">JH1073</strain>
    </source>
</reference>
<keyword evidence="13" id="KW-1185">Reference proteome</keyword>
<organism evidence="12 13">
    <name type="scientific">Candidatus Lucifugimonas marina</name>
    <dbReference type="NCBI Taxonomy" id="3038979"/>
    <lineage>
        <taxon>Bacteria</taxon>
        <taxon>Bacillati</taxon>
        <taxon>Chloroflexota</taxon>
        <taxon>Dehalococcoidia</taxon>
        <taxon>SAR202 cluster</taxon>
        <taxon>Candidatus Lucifugimonadales</taxon>
        <taxon>Candidatus Lucifugimonadaceae</taxon>
        <taxon>Candidatus Lucifugimonas</taxon>
    </lineage>
</organism>
<keyword evidence="5 9" id="KW-0064">Aspartyl protease</keyword>
<keyword evidence="6 9" id="KW-0378">Hydrolase</keyword>
<name>A0AAJ5ZE33_9CHLR</name>
<evidence type="ECO:0000256" key="7">
    <source>
        <dbReference type="ARBA" id="ARBA00022989"/>
    </source>
</evidence>
<comment type="subcellular location">
    <subcellularLocation>
        <location evidence="9">Cell membrane</location>
        <topology evidence="9">Multi-pass membrane protein</topology>
    </subcellularLocation>
</comment>
<dbReference type="Proteomes" id="UP001321249">
    <property type="component" value="Unassembled WGS sequence"/>
</dbReference>
<dbReference type="EMBL" id="CP046147">
    <property type="protein sequence ID" value="WFG39534.1"/>
    <property type="molecule type" value="Genomic_DNA"/>
</dbReference>
<evidence type="ECO:0000256" key="2">
    <source>
        <dbReference type="ARBA" id="ARBA00022475"/>
    </source>
</evidence>
<proteinExistence type="inferred from homology"/>
<comment type="pathway">
    <text evidence="9">Protein modification; lipoprotein biosynthesis (signal peptide cleavage).</text>
</comment>
<dbReference type="PANTHER" id="PTHR33695">
    <property type="entry name" value="LIPOPROTEIN SIGNAL PEPTIDASE"/>
    <property type="match status" value="1"/>
</dbReference>
<comment type="similarity">
    <text evidence="1 9 10">Belongs to the peptidase A8 family.</text>
</comment>
<evidence type="ECO:0000256" key="10">
    <source>
        <dbReference type="RuleBase" id="RU004181"/>
    </source>
</evidence>
<comment type="catalytic activity">
    <reaction evidence="9">
        <text>Release of signal peptides from bacterial membrane prolipoproteins. Hydrolyzes -Xaa-Yaa-Zaa-|-(S,diacylglyceryl)Cys-, in which Xaa is hydrophobic (preferably Leu), and Yaa (Ala or Ser) and Zaa (Gly or Ala) have small, neutral side chains.</text>
        <dbReference type="EC" id="3.4.23.36"/>
    </reaction>
</comment>
<feature type="transmembrane region" description="Helical" evidence="9">
    <location>
        <begin position="139"/>
        <end position="159"/>
    </location>
</feature>
<reference evidence="13 14" key="1">
    <citation type="submission" date="2019-11" db="EMBL/GenBank/DDBJ databases">
        <authorList>
            <person name="Cho J.-C."/>
        </authorList>
    </citation>
    <scope>NUCLEOTIDE SEQUENCE [LARGE SCALE GENOMIC DNA]</scope>
    <source>
        <strain evidence="12 13">JH1073</strain>
        <strain evidence="11 14">JH702</strain>
    </source>
</reference>
<evidence type="ECO:0000256" key="3">
    <source>
        <dbReference type="ARBA" id="ARBA00022670"/>
    </source>
</evidence>
<dbReference type="InterPro" id="IPR001872">
    <property type="entry name" value="Peptidase_A8"/>
</dbReference>
<keyword evidence="3 9" id="KW-0645">Protease</keyword>
<reference evidence="12" key="2">
    <citation type="journal article" date="2023" name="Nat. Commun.">
        <title>Cultivation of marine bacteria of the SAR202 clade.</title>
        <authorList>
            <person name="Lim Y."/>
            <person name="Seo J.H."/>
            <person name="Giovannoni S.J."/>
            <person name="Kang I."/>
            <person name="Cho J.C."/>
        </authorList>
    </citation>
    <scope>NUCLEOTIDE SEQUENCE</scope>
    <source>
        <strain evidence="12">JH1073</strain>
    </source>
</reference>
<evidence type="ECO:0000256" key="4">
    <source>
        <dbReference type="ARBA" id="ARBA00022692"/>
    </source>
</evidence>
<feature type="transmembrane region" description="Helical" evidence="9">
    <location>
        <begin position="101"/>
        <end position="119"/>
    </location>
</feature>
<dbReference type="EMBL" id="WMBE01000001">
    <property type="protein sequence ID" value="MDG0865724.1"/>
    <property type="molecule type" value="Genomic_DNA"/>
</dbReference>
<dbReference type="GO" id="GO:0004190">
    <property type="term" value="F:aspartic-type endopeptidase activity"/>
    <property type="evidence" value="ECO:0007669"/>
    <property type="project" value="UniProtKB-UniRule"/>
</dbReference>
<evidence type="ECO:0000256" key="5">
    <source>
        <dbReference type="ARBA" id="ARBA00022750"/>
    </source>
</evidence>
<evidence type="ECO:0000256" key="1">
    <source>
        <dbReference type="ARBA" id="ARBA00006139"/>
    </source>
</evidence>
<gene>
    <name evidence="9 12" type="primary">lspA</name>
    <name evidence="11" type="ORF">GKO46_01375</name>
    <name evidence="12" type="ORF">GKO48_07850</name>
</gene>
<evidence type="ECO:0000313" key="11">
    <source>
        <dbReference type="EMBL" id="MDG0865724.1"/>
    </source>
</evidence>
<dbReference type="EC" id="3.4.23.36" evidence="9"/>
<feature type="transmembrane region" description="Helical" evidence="9">
    <location>
        <begin position="77"/>
        <end position="94"/>
    </location>
</feature>
<evidence type="ECO:0000313" key="13">
    <source>
        <dbReference type="Proteomes" id="UP001219901"/>
    </source>
</evidence>
<evidence type="ECO:0000313" key="12">
    <source>
        <dbReference type="EMBL" id="WFG39534.1"/>
    </source>
</evidence>
<keyword evidence="7 9" id="KW-1133">Transmembrane helix</keyword>
<dbReference type="Proteomes" id="UP001219901">
    <property type="component" value="Chromosome"/>
</dbReference>
<dbReference type="AlphaFoldDB" id="A0AAJ5ZE33"/>
<evidence type="ECO:0000313" key="14">
    <source>
        <dbReference type="Proteomes" id="UP001321249"/>
    </source>
</evidence>
<dbReference type="PRINTS" id="PR00781">
    <property type="entry name" value="LIPOSIGPTASE"/>
</dbReference>
<sequence>MTSELPDSTNTEKRSKFSDPLPWIVMLAALGLDQLTKWLTIENLAVGESWPAEGFFRFTHAWNTGTAFSLFQGQGDILTWVSLAAVGVLTWIYRSIDDPPWVLRIAFGLQFGGAIGNIIDRIRLGHVTDFLDVGWWPIFNIADSSIVIGIALMIFYFWFLDEGPKQDEDEDAEIISIADSNDVAESAAATSSSVDSTD</sequence>
<dbReference type="RefSeq" id="WP_342823333.1">
    <property type="nucleotide sequence ID" value="NZ_CP046146.1"/>
</dbReference>